<dbReference type="InterPro" id="IPR050807">
    <property type="entry name" value="TransReg_Diox_bact_type"/>
</dbReference>
<evidence type="ECO:0000259" key="2">
    <source>
        <dbReference type="PROSITE" id="PS50943"/>
    </source>
</evidence>
<comment type="caution">
    <text evidence="3">The sequence shown here is derived from an EMBL/GenBank/DDBJ whole genome shotgun (WGS) entry which is preliminary data.</text>
</comment>
<evidence type="ECO:0000256" key="1">
    <source>
        <dbReference type="ARBA" id="ARBA00023125"/>
    </source>
</evidence>
<name>A0A972NMR1_9BURK</name>
<dbReference type="PROSITE" id="PS50943">
    <property type="entry name" value="HTH_CROC1"/>
    <property type="match status" value="1"/>
</dbReference>
<dbReference type="AlphaFoldDB" id="A0A972NMR1"/>
<dbReference type="InterPro" id="IPR013096">
    <property type="entry name" value="Cupin_2"/>
</dbReference>
<feature type="domain" description="HTH cro/C1-type" evidence="2">
    <location>
        <begin position="11"/>
        <end position="65"/>
    </location>
</feature>
<dbReference type="CDD" id="cd02209">
    <property type="entry name" value="cupin_XRE_C"/>
    <property type="match status" value="1"/>
</dbReference>
<dbReference type="Gene3D" id="1.10.260.40">
    <property type="entry name" value="lambda repressor-like DNA-binding domains"/>
    <property type="match status" value="1"/>
</dbReference>
<dbReference type="SMART" id="SM00530">
    <property type="entry name" value="HTH_XRE"/>
    <property type="match status" value="1"/>
</dbReference>
<dbReference type="InterPro" id="IPR011051">
    <property type="entry name" value="RmlC_Cupin_sf"/>
</dbReference>
<accession>A0A972NMR1</accession>
<dbReference type="InterPro" id="IPR014710">
    <property type="entry name" value="RmlC-like_jellyroll"/>
</dbReference>
<dbReference type="GO" id="GO:0003677">
    <property type="term" value="F:DNA binding"/>
    <property type="evidence" value="ECO:0007669"/>
    <property type="project" value="UniProtKB-KW"/>
</dbReference>
<dbReference type="PANTHER" id="PTHR46797:SF1">
    <property type="entry name" value="METHYLPHOSPHONATE SYNTHASE"/>
    <property type="match status" value="1"/>
</dbReference>
<dbReference type="InterPro" id="IPR010982">
    <property type="entry name" value="Lambda_DNA-bd_dom_sf"/>
</dbReference>
<dbReference type="InterPro" id="IPR001387">
    <property type="entry name" value="Cro/C1-type_HTH"/>
</dbReference>
<dbReference type="Pfam" id="PF01381">
    <property type="entry name" value="HTH_3"/>
    <property type="match status" value="1"/>
</dbReference>
<sequence length="190" mass="20878">MDNEIAVGARLKHARLNLKLNLRQLADKVGCTESYLSKVENNKVRPSLPMLHKIAVTLGISVAKLFIDGDNAEGHVTVMRDGQRQVLRTEHHRAGDAVSLETLLPSHLCTLLEANIHHVPAGASSQGFLEHQGEEMGFVLQGELELTVSDQTVRVGAGDSFFFLSHLPHGYRNIGSVDARVLWVNTPQSF</sequence>
<keyword evidence="1" id="KW-0238">DNA-binding</keyword>
<dbReference type="Gene3D" id="2.60.120.10">
    <property type="entry name" value="Jelly Rolls"/>
    <property type="match status" value="1"/>
</dbReference>
<dbReference type="SUPFAM" id="SSF47413">
    <property type="entry name" value="lambda repressor-like DNA-binding domains"/>
    <property type="match status" value="1"/>
</dbReference>
<reference evidence="3 4" key="1">
    <citation type="submission" date="2019-11" db="EMBL/GenBank/DDBJ databases">
        <title>Metabolism of dissolved organic matter in forest soils.</title>
        <authorList>
            <person name="Cyle K.T."/>
            <person name="Wilhelm R.C."/>
            <person name="Martinez C.E."/>
        </authorList>
    </citation>
    <scope>NUCLEOTIDE SEQUENCE [LARGE SCALE GENOMIC DNA]</scope>
    <source>
        <strain evidence="3 4">5N</strain>
    </source>
</reference>
<dbReference type="SUPFAM" id="SSF51182">
    <property type="entry name" value="RmlC-like cupins"/>
    <property type="match status" value="1"/>
</dbReference>
<dbReference type="EMBL" id="WOEZ01000058">
    <property type="protein sequence ID" value="NPT55374.1"/>
    <property type="molecule type" value="Genomic_DNA"/>
</dbReference>
<dbReference type="PANTHER" id="PTHR46797">
    <property type="entry name" value="HTH-TYPE TRANSCRIPTIONAL REGULATOR"/>
    <property type="match status" value="1"/>
</dbReference>
<dbReference type="Proteomes" id="UP000655523">
    <property type="component" value="Unassembled WGS sequence"/>
</dbReference>
<evidence type="ECO:0000313" key="3">
    <source>
        <dbReference type="EMBL" id="NPT55374.1"/>
    </source>
</evidence>
<dbReference type="Pfam" id="PF07883">
    <property type="entry name" value="Cupin_2"/>
    <property type="match status" value="1"/>
</dbReference>
<keyword evidence="4" id="KW-1185">Reference proteome</keyword>
<gene>
    <name evidence="3" type="ORF">GNZ13_12390</name>
</gene>
<dbReference type="GO" id="GO:0003700">
    <property type="term" value="F:DNA-binding transcription factor activity"/>
    <property type="evidence" value="ECO:0007669"/>
    <property type="project" value="TreeGrafter"/>
</dbReference>
<organism evidence="3 4">
    <name type="scientific">Paraburkholderia elongata</name>
    <dbReference type="NCBI Taxonomy" id="2675747"/>
    <lineage>
        <taxon>Bacteria</taxon>
        <taxon>Pseudomonadati</taxon>
        <taxon>Pseudomonadota</taxon>
        <taxon>Betaproteobacteria</taxon>
        <taxon>Burkholderiales</taxon>
        <taxon>Burkholderiaceae</taxon>
        <taxon>Paraburkholderia</taxon>
    </lineage>
</organism>
<protein>
    <submittedName>
        <fullName evidence="3">Cupin domain-containing protein</fullName>
    </submittedName>
</protein>
<dbReference type="GO" id="GO:0005829">
    <property type="term" value="C:cytosol"/>
    <property type="evidence" value="ECO:0007669"/>
    <property type="project" value="TreeGrafter"/>
</dbReference>
<dbReference type="RefSeq" id="WP_172164241.1">
    <property type="nucleotide sequence ID" value="NZ_WOEZ01000058.1"/>
</dbReference>
<evidence type="ECO:0000313" key="4">
    <source>
        <dbReference type="Proteomes" id="UP000655523"/>
    </source>
</evidence>
<proteinExistence type="predicted"/>
<dbReference type="CDD" id="cd00093">
    <property type="entry name" value="HTH_XRE"/>
    <property type="match status" value="1"/>
</dbReference>